<dbReference type="RefSeq" id="WP_248938248.1">
    <property type="nucleotide sequence ID" value="NZ_JAKIKS010000001.1"/>
</dbReference>
<name>A0ABT0L662_9GAMM</name>
<evidence type="ECO:0000256" key="1">
    <source>
        <dbReference type="SAM" id="Phobius"/>
    </source>
</evidence>
<evidence type="ECO:0000313" key="2">
    <source>
        <dbReference type="EMBL" id="MCL1122970.1"/>
    </source>
</evidence>
<comment type="caution">
    <text evidence="2">The sequence shown here is derived from an EMBL/GenBank/DDBJ whole genome shotgun (WGS) entry which is preliminary data.</text>
</comment>
<organism evidence="2 3">
    <name type="scientific">Shewanella surugensis</name>
    <dbReference type="NCBI Taxonomy" id="212020"/>
    <lineage>
        <taxon>Bacteria</taxon>
        <taxon>Pseudomonadati</taxon>
        <taxon>Pseudomonadota</taxon>
        <taxon>Gammaproteobacteria</taxon>
        <taxon>Alteromonadales</taxon>
        <taxon>Shewanellaceae</taxon>
        <taxon>Shewanella</taxon>
    </lineage>
</organism>
<dbReference type="EMBL" id="JAKIKS010000001">
    <property type="protein sequence ID" value="MCL1122970.1"/>
    <property type="molecule type" value="Genomic_DNA"/>
</dbReference>
<reference evidence="2 3" key="1">
    <citation type="submission" date="2022-01" db="EMBL/GenBank/DDBJ databases">
        <title>Whole genome-based taxonomy of the Shewanellaceae.</title>
        <authorList>
            <person name="Martin-Rodriguez A.J."/>
        </authorList>
    </citation>
    <scope>NUCLEOTIDE SEQUENCE [LARGE SCALE GENOMIC DNA]</scope>
    <source>
        <strain evidence="2 3">DSM 17177</strain>
    </source>
</reference>
<sequence length="148" mass="16949">MSASLEQLDYSETAYRSDKPIAERAVHPMGLWEGLARQGTLLPLTQPSEKVSTTAIADMTPSEYRKVDQDPENKHKGFFWTETKLSQEKLSTWTAIYLYASGLGKIVCQFFFPIYLLVYFFSILFSDVSFSESIDVLFYPIVYVFLPC</sequence>
<feature type="transmembrane region" description="Helical" evidence="1">
    <location>
        <begin position="96"/>
        <end position="122"/>
    </location>
</feature>
<gene>
    <name evidence="2" type="ORF">L2764_00350</name>
</gene>
<evidence type="ECO:0000313" key="3">
    <source>
        <dbReference type="Proteomes" id="UP001203423"/>
    </source>
</evidence>
<keyword evidence="1" id="KW-0812">Transmembrane</keyword>
<proteinExistence type="predicted"/>
<keyword evidence="3" id="KW-1185">Reference proteome</keyword>
<accession>A0ABT0L662</accession>
<protein>
    <submittedName>
        <fullName evidence="2">Uncharacterized protein</fullName>
    </submittedName>
</protein>
<keyword evidence="1" id="KW-0472">Membrane</keyword>
<dbReference type="Proteomes" id="UP001203423">
    <property type="component" value="Unassembled WGS sequence"/>
</dbReference>
<keyword evidence="1" id="KW-1133">Transmembrane helix</keyword>